<name>A0AAV7LBU4_PLEWA</name>
<evidence type="ECO:0008006" key="4">
    <source>
        <dbReference type="Google" id="ProtNLM"/>
    </source>
</evidence>
<accession>A0AAV7LBU4</accession>
<dbReference type="Proteomes" id="UP001066276">
    <property type="component" value="Chromosome 11"/>
</dbReference>
<gene>
    <name evidence="2" type="ORF">NDU88_002175</name>
</gene>
<keyword evidence="3" id="KW-1185">Reference proteome</keyword>
<feature type="compositionally biased region" description="Basic and acidic residues" evidence="1">
    <location>
        <begin position="193"/>
        <end position="235"/>
    </location>
</feature>
<organism evidence="2 3">
    <name type="scientific">Pleurodeles waltl</name>
    <name type="common">Iberian ribbed newt</name>
    <dbReference type="NCBI Taxonomy" id="8319"/>
    <lineage>
        <taxon>Eukaryota</taxon>
        <taxon>Metazoa</taxon>
        <taxon>Chordata</taxon>
        <taxon>Craniata</taxon>
        <taxon>Vertebrata</taxon>
        <taxon>Euteleostomi</taxon>
        <taxon>Amphibia</taxon>
        <taxon>Batrachia</taxon>
        <taxon>Caudata</taxon>
        <taxon>Salamandroidea</taxon>
        <taxon>Salamandridae</taxon>
        <taxon>Pleurodelinae</taxon>
        <taxon>Pleurodeles</taxon>
    </lineage>
</organism>
<feature type="region of interest" description="Disordered" evidence="1">
    <location>
        <begin position="1"/>
        <end position="235"/>
    </location>
</feature>
<feature type="compositionally biased region" description="Basic and acidic residues" evidence="1">
    <location>
        <begin position="49"/>
        <end position="59"/>
    </location>
</feature>
<sequence>MLLDPAQNNPNWRWPHGVHKGNDGLHRFPDADEAETLPENPDIRVPSGTKREGGQRERIEDAEEQGSKESGGNQKEPVKKADDDRRQESIEVPREAAEQRRKEKNGVTLTDRHAPGGTWLTKNNPNWRWPSGIHEGNEGLHRFPVDDDIETLSENPDIRVPSGTKREGGQRERIEEEDAEEQGSKESGGNQKESGKKADDDRRQESIEVPREAAEQRRKEKNGVMLTDRHASGGT</sequence>
<evidence type="ECO:0000313" key="3">
    <source>
        <dbReference type="Proteomes" id="UP001066276"/>
    </source>
</evidence>
<dbReference type="AlphaFoldDB" id="A0AAV7LBU4"/>
<proteinExistence type="predicted"/>
<feature type="compositionally biased region" description="Basic and acidic residues" evidence="1">
    <location>
        <begin position="76"/>
        <end position="114"/>
    </location>
</feature>
<evidence type="ECO:0000256" key="1">
    <source>
        <dbReference type="SAM" id="MobiDB-lite"/>
    </source>
</evidence>
<reference evidence="2" key="1">
    <citation type="journal article" date="2022" name="bioRxiv">
        <title>Sequencing and chromosome-scale assembly of the giantPleurodeles waltlgenome.</title>
        <authorList>
            <person name="Brown T."/>
            <person name="Elewa A."/>
            <person name="Iarovenko S."/>
            <person name="Subramanian E."/>
            <person name="Araus A.J."/>
            <person name="Petzold A."/>
            <person name="Susuki M."/>
            <person name="Suzuki K.-i.T."/>
            <person name="Hayashi T."/>
            <person name="Toyoda A."/>
            <person name="Oliveira C."/>
            <person name="Osipova E."/>
            <person name="Leigh N.D."/>
            <person name="Simon A."/>
            <person name="Yun M.H."/>
        </authorList>
    </citation>
    <scope>NUCLEOTIDE SEQUENCE</scope>
    <source>
        <strain evidence="2">20211129_DDA</strain>
        <tissue evidence="2">Liver</tissue>
    </source>
</reference>
<feature type="compositionally biased region" description="Basic and acidic residues" evidence="1">
    <location>
        <begin position="135"/>
        <end position="145"/>
    </location>
</feature>
<feature type="compositionally biased region" description="Basic and acidic residues" evidence="1">
    <location>
        <begin position="164"/>
        <end position="174"/>
    </location>
</feature>
<protein>
    <recommendedName>
        <fullName evidence="4">Hypervirulence associated protein TUDOR domain-containing protein</fullName>
    </recommendedName>
</protein>
<feature type="compositionally biased region" description="Polar residues" evidence="1">
    <location>
        <begin position="1"/>
        <end position="11"/>
    </location>
</feature>
<feature type="compositionally biased region" description="Basic and acidic residues" evidence="1">
    <location>
        <begin position="20"/>
        <end position="30"/>
    </location>
</feature>
<comment type="caution">
    <text evidence="2">The sequence shown here is derived from an EMBL/GenBank/DDBJ whole genome shotgun (WGS) entry which is preliminary data.</text>
</comment>
<evidence type="ECO:0000313" key="2">
    <source>
        <dbReference type="EMBL" id="KAJ1089022.1"/>
    </source>
</evidence>
<dbReference type="EMBL" id="JANPWB010000015">
    <property type="protein sequence ID" value="KAJ1089022.1"/>
    <property type="molecule type" value="Genomic_DNA"/>
</dbReference>